<organism evidence="1 2">
    <name type="scientific">Larkinella knui</name>
    <dbReference type="NCBI Taxonomy" id="2025310"/>
    <lineage>
        <taxon>Bacteria</taxon>
        <taxon>Pseudomonadati</taxon>
        <taxon>Bacteroidota</taxon>
        <taxon>Cytophagia</taxon>
        <taxon>Cytophagales</taxon>
        <taxon>Spirosomataceae</taxon>
        <taxon>Larkinella</taxon>
    </lineage>
</organism>
<proteinExistence type="predicted"/>
<dbReference type="RefSeq" id="WP_124905772.1">
    <property type="nucleotide sequence ID" value="NZ_RQJP01000001.1"/>
</dbReference>
<gene>
    <name evidence="1" type="ORF">EHT87_08535</name>
</gene>
<dbReference type="EMBL" id="RQJP01000001">
    <property type="protein sequence ID" value="RRB18305.1"/>
    <property type="molecule type" value="Genomic_DNA"/>
</dbReference>
<evidence type="ECO:0000313" key="2">
    <source>
        <dbReference type="Proteomes" id="UP000274271"/>
    </source>
</evidence>
<evidence type="ECO:0000313" key="1">
    <source>
        <dbReference type="EMBL" id="RRB18305.1"/>
    </source>
</evidence>
<name>A0A3P1CY99_9BACT</name>
<accession>A0A3P1CY99</accession>
<comment type="caution">
    <text evidence="1">The sequence shown here is derived from an EMBL/GenBank/DDBJ whole genome shotgun (WGS) entry which is preliminary data.</text>
</comment>
<protein>
    <submittedName>
        <fullName evidence="1">Uncharacterized protein</fullName>
    </submittedName>
</protein>
<reference evidence="1 2" key="1">
    <citation type="submission" date="2018-11" db="EMBL/GenBank/DDBJ databases">
        <authorList>
            <person name="Zhou Z."/>
            <person name="Wang G."/>
        </authorList>
    </citation>
    <scope>NUCLEOTIDE SEQUENCE [LARGE SCALE GENOMIC DNA]</scope>
    <source>
        <strain evidence="1 2">KCTC42998</strain>
    </source>
</reference>
<dbReference type="AlphaFoldDB" id="A0A3P1CY99"/>
<dbReference type="OrthoDB" id="962567at2"/>
<dbReference type="Proteomes" id="UP000274271">
    <property type="component" value="Unassembled WGS sequence"/>
</dbReference>
<sequence>MNPEEEKEFNEAYRQMVYWLNEHLESKRAAMVELAKTKGKQGYTATQYAIMSFSGSTALFLKEVYEGKRDSSNEVKPLG</sequence>
<keyword evidence="2" id="KW-1185">Reference proteome</keyword>